<comment type="caution">
    <text evidence="2">The sequence shown here is derived from an EMBL/GenBank/DDBJ whole genome shotgun (WGS) entry which is preliminary data.</text>
</comment>
<protein>
    <submittedName>
        <fullName evidence="2">Phytanoyl-CoA dioxygenase</fullName>
    </submittedName>
</protein>
<dbReference type="OrthoDB" id="445007at2759"/>
<evidence type="ECO:0000313" key="2">
    <source>
        <dbReference type="EMBL" id="KKP05578.1"/>
    </source>
</evidence>
<feature type="region of interest" description="Disordered" evidence="1">
    <location>
        <begin position="302"/>
        <end position="323"/>
    </location>
</feature>
<keyword evidence="2" id="KW-0560">Oxidoreductase</keyword>
<dbReference type="SUPFAM" id="SSF51197">
    <property type="entry name" value="Clavaminate synthase-like"/>
    <property type="match status" value="1"/>
</dbReference>
<proteinExistence type="predicted"/>
<dbReference type="InterPro" id="IPR008775">
    <property type="entry name" value="Phytyl_CoA_dOase-like"/>
</dbReference>
<feature type="compositionally biased region" description="Basic and acidic residues" evidence="1">
    <location>
        <begin position="307"/>
        <end position="323"/>
    </location>
</feature>
<dbReference type="InterPro" id="IPR027443">
    <property type="entry name" value="IPNS-like_sf"/>
</dbReference>
<organism evidence="2 3">
    <name type="scientific">Trichoderma harzianum</name>
    <name type="common">Hypocrea lixii</name>
    <dbReference type="NCBI Taxonomy" id="5544"/>
    <lineage>
        <taxon>Eukaryota</taxon>
        <taxon>Fungi</taxon>
        <taxon>Dikarya</taxon>
        <taxon>Ascomycota</taxon>
        <taxon>Pezizomycotina</taxon>
        <taxon>Sordariomycetes</taxon>
        <taxon>Hypocreomycetidae</taxon>
        <taxon>Hypocreales</taxon>
        <taxon>Hypocreaceae</taxon>
        <taxon>Trichoderma</taxon>
    </lineage>
</organism>
<name>A0A0F9Y0I0_TRIHA</name>
<accession>A0A0F9Y0I0</accession>
<keyword evidence="2" id="KW-0223">Dioxygenase</keyword>
<gene>
    <name evidence="2" type="ORF">THAR02_02304</name>
</gene>
<dbReference type="PANTHER" id="PTHR31630:SF6">
    <property type="entry name" value="PHYTANOYL-COA DIOXYGENASE-RELATED"/>
    <property type="match status" value="1"/>
</dbReference>
<dbReference type="Gene3D" id="2.60.120.330">
    <property type="entry name" value="B-lactam Antibiotic, Isopenicillin N Synthase, Chain"/>
    <property type="match status" value="2"/>
</dbReference>
<evidence type="ECO:0000256" key="1">
    <source>
        <dbReference type="SAM" id="MobiDB-lite"/>
    </source>
</evidence>
<dbReference type="PANTHER" id="PTHR31630">
    <property type="entry name" value="PHYTANOYL-COA DIOXYGENASE-RELATED-RELATED"/>
    <property type="match status" value="1"/>
</dbReference>
<dbReference type="GO" id="GO:0051213">
    <property type="term" value="F:dioxygenase activity"/>
    <property type="evidence" value="ECO:0007669"/>
    <property type="project" value="UniProtKB-KW"/>
</dbReference>
<dbReference type="Pfam" id="PF05721">
    <property type="entry name" value="PhyH"/>
    <property type="match status" value="1"/>
</dbReference>
<dbReference type="Proteomes" id="UP000034112">
    <property type="component" value="Unassembled WGS sequence"/>
</dbReference>
<sequence>MSATQTITASPASVRVFSPFKLEGRNGDFRDDLVAQGYAVVKGAVPSDRASYYQQKAFEWLKSFDNSLDLEKPSTWQTARLPVQTDKNTYENYGVVHERFMWEARMEPGVIDAFAKVWGTEELLVSFDSLNVTLPNLKAARAPWPHVDQAPRKRGMHCVQGIINLSHAGPEDGSLVVIPGSHALVEEFFDTQTDSGTWEWRDNRYFNDKDMEWFRKHGLKPQRVAAEPGDLILWDSRTIHWGGEPTEKSQTIRTVIYAAYAPAKLASKEAIVEKQKVFAANGATTHWPHDNIKLRELKAVLPNGTADPRDRSEPREKPEHTEKLLRLAGVKAY</sequence>
<reference evidence="3" key="1">
    <citation type="journal article" date="2015" name="Genome Announc.">
        <title>Draft whole-genome sequence of the biocontrol agent Trichoderma harzianum T6776.</title>
        <authorList>
            <person name="Baroncelli R."/>
            <person name="Piaggeschi G."/>
            <person name="Fiorini L."/>
            <person name="Bertolini E."/>
            <person name="Zapparata A."/>
            <person name="Pe M.E."/>
            <person name="Sarrocco S."/>
            <person name="Vannacci G."/>
        </authorList>
    </citation>
    <scope>NUCLEOTIDE SEQUENCE [LARGE SCALE GENOMIC DNA]</scope>
    <source>
        <strain evidence="3">T6776</strain>
    </source>
</reference>
<dbReference type="OMA" id="HERFMWE"/>
<dbReference type="AlphaFoldDB" id="A0A0F9Y0I0"/>
<dbReference type="EMBL" id="JOKZ01000045">
    <property type="protein sequence ID" value="KKP05578.1"/>
    <property type="molecule type" value="Genomic_DNA"/>
</dbReference>
<evidence type="ECO:0000313" key="3">
    <source>
        <dbReference type="Proteomes" id="UP000034112"/>
    </source>
</evidence>